<keyword evidence="10" id="KW-0804">Transcription</keyword>
<dbReference type="InterPro" id="IPR043135">
    <property type="entry name" value="Fur_C"/>
</dbReference>
<keyword evidence="3" id="KW-0963">Cytoplasm</keyword>
<sequence>MVGMDYAKLLHDNDLKATGARLALLRQLATEPHQSAEALARALSEGQVALSSQAVYNAVNDLTDHGILRRFTVPGTAARYEIDPHDNHHHAVCVTCGRVENVPCAHGSAPCFHPGGATSFSIDIADVLFYGQCKEGCALGDQVVAG</sequence>
<dbReference type="GO" id="GO:0008270">
    <property type="term" value="F:zinc ion binding"/>
    <property type="evidence" value="ECO:0007669"/>
    <property type="project" value="TreeGrafter"/>
</dbReference>
<feature type="binding site" evidence="11">
    <location>
        <position position="96"/>
    </location>
    <ligand>
        <name>Zn(2+)</name>
        <dbReference type="ChEBI" id="CHEBI:29105"/>
    </ligand>
</feature>
<dbReference type="EMBL" id="CP034412">
    <property type="protein sequence ID" value="QCY47856.1"/>
    <property type="molecule type" value="Genomic_DNA"/>
</dbReference>
<evidence type="ECO:0000256" key="9">
    <source>
        <dbReference type="ARBA" id="ARBA00023125"/>
    </source>
</evidence>
<keyword evidence="9" id="KW-0238">DNA-binding</keyword>
<evidence type="ECO:0000256" key="6">
    <source>
        <dbReference type="ARBA" id="ARBA00022833"/>
    </source>
</evidence>
<evidence type="ECO:0000256" key="8">
    <source>
        <dbReference type="ARBA" id="ARBA00023015"/>
    </source>
</evidence>
<evidence type="ECO:0000256" key="3">
    <source>
        <dbReference type="ARBA" id="ARBA00022490"/>
    </source>
</evidence>
<dbReference type="InterPro" id="IPR036388">
    <property type="entry name" value="WH-like_DNA-bd_sf"/>
</dbReference>
<keyword evidence="5 11" id="KW-0479">Metal-binding</keyword>
<organism evidence="12 13">
    <name type="scientific">Glutamicibacter creatinolyticus</name>
    <dbReference type="NCBI Taxonomy" id="162496"/>
    <lineage>
        <taxon>Bacteria</taxon>
        <taxon>Bacillati</taxon>
        <taxon>Actinomycetota</taxon>
        <taxon>Actinomycetes</taxon>
        <taxon>Micrococcales</taxon>
        <taxon>Micrococcaceae</taxon>
        <taxon>Glutamicibacter</taxon>
    </lineage>
</organism>
<evidence type="ECO:0000313" key="12">
    <source>
        <dbReference type="EMBL" id="QCY47856.1"/>
    </source>
</evidence>
<evidence type="ECO:0000256" key="5">
    <source>
        <dbReference type="ARBA" id="ARBA00022723"/>
    </source>
</evidence>
<dbReference type="GO" id="GO:0005737">
    <property type="term" value="C:cytoplasm"/>
    <property type="evidence" value="ECO:0007669"/>
    <property type="project" value="UniProtKB-SubCell"/>
</dbReference>
<reference evidence="12 13" key="1">
    <citation type="submission" date="2018-12" db="EMBL/GenBank/DDBJ databases">
        <title>Complete Genome Sequence of Glutamicibacter creatinolyticus strain LGCM259,isolated from an abscess of a 12-year-old mare in Italy.</title>
        <authorList>
            <person name="Santos R.G."/>
            <person name="Silva A.L."/>
            <person name="Seyffert N."/>
            <person name="Castro T.L.P."/>
            <person name="Attili A.R."/>
            <person name="Rifici C."/>
            <person name="Mazzullo G."/>
            <person name="Brenig B."/>
            <person name="Venanzi F."/>
            <person name="Azevedo V."/>
        </authorList>
    </citation>
    <scope>NUCLEOTIDE SEQUENCE [LARGE SCALE GENOMIC DNA]</scope>
    <source>
        <strain evidence="12 13">LGCM 259</strain>
    </source>
</reference>
<keyword evidence="7" id="KW-0408">Iron</keyword>
<gene>
    <name evidence="12" type="ORF">GcLGCM259_2146</name>
</gene>
<evidence type="ECO:0000256" key="2">
    <source>
        <dbReference type="ARBA" id="ARBA00007957"/>
    </source>
</evidence>
<dbReference type="InterPro" id="IPR036390">
    <property type="entry name" value="WH_DNA-bd_sf"/>
</dbReference>
<dbReference type="InterPro" id="IPR002481">
    <property type="entry name" value="FUR"/>
</dbReference>
<keyword evidence="6 11" id="KW-0862">Zinc</keyword>
<evidence type="ECO:0000256" key="10">
    <source>
        <dbReference type="ARBA" id="ARBA00023163"/>
    </source>
</evidence>
<keyword evidence="13" id="KW-1185">Reference proteome</keyword>
<dbReference type="GO" id="GO:0045892">
    <property type="term" value="P:negative regulation of DNA-templated transcription"/>
    <property type="evidence" value="ECO:0007669"/>
    <property type="project" value="TreeGrafter"/>
</dbReference>
<dbReference type="AlphaFoldDB" id="A0A5B7WUR5"/>
<evidence type="ECO:0000256" key="11">
    <source>
        <dbReference type="PIRSR" id="PIRSR602481-1"/>
    </source>
</evidence>
<dbReference type="Gene3D" id="3.30.1490.190">
    <property type="match status" value="1"/>
</dbReference>
<keyword evidence="8" id="KW-0805">Transcription regulation</keyword>
<dbReference type="PANTHER" id="PTHR33202">
    <property type="entry name" value="ZINC UPTAKE REGULATION PROTEIN"/>
    <property type="match status" value="1"/>
</dbReference>
<dbReference type="GO" id="GO:0000976">
    <property type="term" value="F:transcription cis-regulatory region binding"/>
    <property type="evidence" value="ECO:0007669"/>
    <property type="project" value="TreeGrafter"/>
</dbReference>
<protein>
    <submittedName>
        <fullName evidence="12">Transcriptional repressor</fullName>
    </submittedName>
</protein>
<evidence type="ECO:0000256" key="7">
    <source>
        <dbReference type="ARBA" id="ARBA00023004"/>
    </source>
</evidence>
<dbReference type="GO" id="GO:1900376">
    <property type="term" value="P:regulation of secondary metabolite biosynthetic process"/>
    <property type="evidence" value="ECO:0007669"/>
    <property type="project" value="TreeGrafter"/>
</dbReference>
<evidence type="ECO:0000256" key="4">
    <source>
        <dbReference type="ARBA" id="ARBA00022491"/>
    </source>
</evidence>
<dbReference type="Proteomes" id="UP000307000">
    <property type="component" value="Chromosome"/>
</dbReference>
<dbReference type="GO" id="GO:0003700">
    <property type="term" value="F:DNA-binding transcription factor activity"/>
    <property type="evidence" value="ECO:0007669"/>
    <property type="project" value="InterPro"/>
</dbReference>
<dbReference type="KEGG" id="gcr:GcLGCM259_2146"/>
<evidence type="ECO:0000256" key="1">
    <source>
        <dbReference type="ARBA" id="ARBA00004496"/>
    </source>
</evidence>
<name>A0A5B7WUR5_9MICC</name>
<proteinExistence type="inferred from homology"/>
<dbReference type="PANTHER" id="PTHR33202:SF18">
    <property type="entry name" value="TRANSCRIPTIONAL REGULATOR FURA"/>
    <property type="match status" value="1"/>
</dbReference>
<dbReference type="Gene3D" id="1.10.10.10">
    <property type="entry name" value="Winged helix-like DNA-binding domain superfamily/Winged helix DNA-binding domain"/>
    <property type="match status" value="1"/>
</dbReference>
<comment type="subcellular location">
    <subcellularLocation>
        <location evidence="1">Cytoplasm</location>
    </subcellularLocation>
</comment>
<feature type="binding site" evidence="11">
    <location>
        <position position="93"/>
    </location>
    <ligand>
        <name>Zn(2+)</name>
        <dbReference type="ChEBI" id="CHEBI:29105"/>
    </ligand>
</feature>
<dbReference type="CDD" id="cd07153">
    <property type="entry name" value="Fur_like"/>
    <property type="match status" value="1"/>
</dbReference>
<keyword evidence="4" id="KW-0678">Repressor</keyword>
<feature type="binding site" evidence="11">
    <location>
        <position position="133"/>
    </location>
    <ligand>
        <name>Zn(2+)</name>
        <dbReference type="ChEBI" id="CHEBI:29105"/>
    </ligand>
</feature>
<comment type="similarity">
    <text evidence="2">Belongs to the Fur family.</text>
</comment>
<evidence type="ECO:0000313" key="13">
    <source>
        <dbReference type="Proteomes" id="UP000307000"/>
    </source>
</evidence>
<comment type="cofactor">
    <cofactor evidence="11">
        <name>Zn(2+)</name>
        <dbReference type="ChEBI" id="CHEBI:29105"/>
    </cofactor>
    <text evidence="11">Binds 1 zinc ion per subunit.</text>
</comment>
<dbReference type="SUPFAM" id="SSF46785">
    <property type="entry name" value="Winged helix' DNA-binding domain"/>
    <property type="match status" value="1"/>
</dbReference>
<accession>A0A5B7WUR5</accession>
<dbReference type="Pfam" id="PF01475">
    <property type="entry name" value="FUR"/>
    <property type="match status" value="1"/>
</dbReference>